<gene>
    <name evidence="2" type="ORF">SCF082_LOCUS34217</name>
</gene>
<keyword evidence="3" id="KW-1185">Reference proteome</keyword>
<feature type="compositionally biased region" description="Basic and acidic residues" evidence="1">
    <location>
        <begin position="1"/>
        <end position="25"/>
    </location>
</feature>
<feature type="non-terminal residue" evidence="2">
    <location>
        <position position="84"/>
    </location>
</feature>
<dbReference type="Proteomes" id="UP001642464">
    <property type="component" value="Unassembled WGS sequence"/>
</dbReference>
<dbReference type="EMBL" id="CAXAMM010031173">
    <property type="protein sequence ID" value="CAK9067661.1"/>
    <property type="molecule type" value="Genomic_DNA"/>
</dbReference>
<organism evidence="2 3">
    <name type="scientific">Durusdinium trenchii</name>
    <dbReference type="NCBI Taxonomy" id="1381693"/>
    <lineage>
        <taxon>Eukaryota</taxon>
        <taxon>Sar</taxon>
        <taxon>Alveolata</taxon>
        <taxon>Dinophyceae</taxon>
        <taxon>Suessiales</taxon>
        <taxon>Symbiodiniaceae</taxon>
        <taxon>Durusdinium</taxon>
    </lineage>
</organism>
<sequence length="84" mass="9611">MSVDMHEEGRTEEQEQPEEGPHPREDEEPGEVDLEKEETPEEEQFHKELEESLKSVPVKHVVHVEPIASRAQDEVVTAMQKALA</sequence>
<accession>A0ABP0NV38</accession>
<evidence type="ECO:0000256" key="1">
    <source>
        <dbReference type="SAM" id="MobiDB-lite"/>
    </source>
</evidence>
<evidence type="ECO:0000313" key="2">
    <source>
        <dbReference type="EMBL" id="CAK9067661.1"/>
    </source>
</evidence>
<comment type="caution">
    <text evidence="2">The sequence shown here is derived from an EMBL/GenBank/DDBJ whole genome shotgun (WGS) entry which is preliminary data.</text>
</comment>
<feature type="compositionally biased region" description="Acidic residues" evidence="1">
    <location>
        <begin position="26"/>
        <end position="42"/>
    </location>
</feature>
<reference evidence="2 3" key="1">
    <citation type="submission" date="2024-02" db="EMBL/GenBank/DDBJ databases">
        <authorList>
            <person name="Chen Y."/>
            <person name="Shah S."/>
            <person name="Dougan E. K."/>
            <person name="Thang M."/>
            <person name="Chan C."/>
        </authorList>
    </citation>
    <scope>NUCLEOTIDE SEQUENCE [LARGE SCALE GENOMIC DNA]</scope>
</reference>
<proteinExistence type="predicted"/>
<name>A0ABP0NV38_9DINO</name>
<evidence type="ECO:0000313" key="3">
    <source>
        <dbReference type="Proteomes" id="UP001642464"/>
    </source>
</evidence>
<feature type="compositionally biased region" description="Basic and acidic residues" evidence="1">
    <location>
        <begin position="43"/>
        <end position="53"/>
    </location>
</feature>
<protein>
    <submittedName>
        <fullName evidence="2">Uncharacterized protein</fullName>
    </submittedName>
</protein>
<feature type="region of interest" description="Disordered" evidence="1">
    <location>
        <begin position="1"/>
        <end position="54"/>
    </location>
</feature>